<sequence>MIRGLDKVDYPLLEKYMRNYHSMVDTYKNKANDMDELKYMNLESIVKGVTQVYNDSDVKVQQIIKLTWLDDKKYTDEVIADVMGVSQLTLRHAREVILKRVAKAVDYV</sequence>
<evidence type="ECO:0000313" key="2">
    <source>
        <dbReference type="Proteomes" id="UP000254707"/>
    </source>
</evidence>
<organism evidence="1 2">
    <name type="scientific">Staphylococcus saprophyticus</name>
    <dbReference type="NCBI Taxonomy" id="29385"/>
    <lineage>
        <taxon>Bacteria</taxon>
        <taxon>Bacillati</taxon>
        <taxon>Bacillota</taxon>
        <taxon>Bacilli</taxon>
        <taxon>Bacillales</taxon>
        <taxon>Staphylococcaceae</taxon>
        <taxon>Staphylococcus</taxon>
    </lineage>
</organism>
<dbReference type="RefSeq" id="WP_258862985.1">
    <property type="nucleotide sequence ID" value="NZ_UHED01000001.1"/>
</dbReference>
<name>A0A380HQJ8_STASA</name>
<dbReference type="AlphaFoldDB" id="A0A380HQJ8"/>
<accession>A0A380HQJ8</accession>
<proteinExistence type="predicted"/>
<evidence type="ECO:0000313" key="1">
    <source>
        <dbReference type="EMBL" id="SUM83683.1"/>
    </source>
</evidence>
<gene>
    <name evidence="1" type="ORF">NCTC7688_02183</name>
</gene>
<dbReference type="Proteomes" id="UP000254707">
    <property type="component" value="Unassembled WGS sequence"/>
</dbReference>
<protein>
    <recommendedName>
        <fullName evidence="3">RNA polymerase sigma-70 region 4 domain-containing protein</fullName>
    </recommendedName>
</protein>
<reference evidence="1 2" key="1">
    <citation type="submission" date="2018-06" db="EMBL/GenBank/DDBJ databases">
        <authorList>
            <consortium name="Pathogen Informatics"/>
            <person name="Doyle S."/>
        </authorList>
    </citation>
    <scope>NUCLEOTIDE SEQUENCE [LARGE SCALE GENOMIC DNA]</scope>
    <source>
        <strain evidence="1 2">NCTC7688</strain>
    </source>
</reference>
<dbReference type="EMBL" id="UHED01000001">
    <property type="protein sequence ID" value="SUM83683.1"/>
    <property type="molecule type" value="Genomic_DNA"/>
</dbReference>
<evidence type="ECO:0008006" key="3">
    <source>
        <dbReference type="Google" id="ProtNLM"/>
    </source>
</evidence>